<keyword evidence="2" id="KW-1185">Reference proteome</keyword>
<dbReference type="RefSeq" id="WP_183328695.1">
    <property type="nucleotide sequence ID" value="NZ_JACHHK010000005.1"/>
</dbReference>
<name>A0A7W8CXG7_9FIRM</name>
<dbReference type="AlphaFoldDB" id="A0A7W8CXG7"/>
<evidence type="ECO:0000313" key="2">
    <source>
        <dbReference type="Proteomes" id="UP000539953"/>
    </source>
</evidence>
<gene>
    <name evidence="1" type="ORF">HNQ47_001425</name>
</gene>
<evidence type="ECO:0000313" key="1">
    <source>
        <dbReference type="EMBL" id="MBB5183403.1"/>
    </source>
</evidence>
<proteinExistence type="predicted"/>
<sequence>MQVIHLDAREFITASHHRYDITARPYVLDNGIAGMVYMFEGEGSRVYYLDHMFTPRKEDLKRMDPEDLHAELYRKVALDVRLKN</sequence>
<dbReference type="Proteomes" id="UP000539953">
    <property type="component" value="Unassembled WGS sequence"/>
</dbReference>
<reference evidence="1 2" key="1">
    <citation type="submission" date="2020-08" db="EMBL/GenBank/DDBJ databases">
        <title>Genomic Encyclopedia of Type Strains, Phase IV (KMG-IV): sequencing the most valuable type-strain genomes for metagenomic binning, comparative biology and taxonomic classification.</title>
        <authorList>
            <person name="Goeker M."/>
        </authorList>
    </citation>
    <scope>NUCLEOTIDE SEQUENCE [LARGE SCALE GENOMIC DNA]</scope>
    <source>
        <strain evidence="1 2">DSM 25799</strain>
    </source>
</reference>
<dbReference type="EMBL" id="JACHHK010000005">
    <property type="protein sequence ID" value="MBB5183403.1"/>
    <property type="molecule type" value="Genomic_DNA"/>
</dbReference>
<accession>A0A7W8CXG7</accession>
<organism evidence="1 2">
    <name type="scientific">Catenisphaera adipataccumulans</name>
    <dbReference type="NCBI Taxonomy" id="700500"/>
    <lineage>
        <taxon>Bacteria</taxon>
        <taxon>Bacillati</taxon>
        <taxon>Bacillota</taxon>
        <taxon>Erysipelotrichia</taxon>
        <taxon>Erysipelotrichales</taxon>
        <taxon>Erysipelotrichaceae</taxon>
        <taxon>Catenisphaera</taxon>
    </lineage>
</organism>
<protein>
    <submittedName>
        <fullName evidence="1">Uncharacterized protein</fullName>
    </submittedName>
</protein>
<comment type="caution">
    <text evidence="1">The sequence shown here is derived from an EMBL/GenBank/DDBJ whole genome shotgun (WGS) entry which is preliminary data.</text>
</comment>